<dbReference type="FunFam" id="3.40.630.30:FF:000047">
    <property type="entry name" value="Acetyltransferase, GNAT family"/>
    <property type="match status" value="1"/>
</dbReference>
<dbReference type="AlphaFoldDB" id="A0A679IZF5"/>
<dbReference type="Pfam" id="PF13302">
    <property type="entry name" value="Acetyltransf_3"/>
    <property type="match status" value="1"/>
</dbReference>
<dbReference type="PANTHER" id="PTHR43441:SF2">
    <property type="entry name" value="FAMILY ACETYLTRANSFERASE, PUTATIVE (AFU_ORTHOLOGUE AFUA_7G00850)-RELATED"/>
    <property type="match status" value="1"/>
</dbReference>
<feature type="domain" description="N-acetyltransferase" evidence="1">
    <location>
        <begin position="35"/>
        <end position="190"/>
    </location>
</feature>
<dbReference type="SUPFAM" id="SSF55729">
    <property type="entry name" value="Acyl-CoA N-acyltransferases (Nat)"/>
    <property type="match status" value="1"/>
</dbReference>
<sequence>MSERVNSYGQPVGPALADWTAPPFPPREAMQGRFCRIEPLDAERHAGDLFSALAHDPARWTYLPGEPPTDEAEYCARLAGIAPSRDPMHHAILNAATGRAMGLAAYLRIEPAHGCIEVGHIQFGPGLARNPAGTEAMALMMGRAFALGYRRYEWKCDSLNAPSRAAALRFGFTFEGIFRNAIVTKGRSRDTAWFAVTDADWPRLRDAFAAWLAPENFDGAGRQRRTLVALRG</sequence>
<name>A0A679IZF5_9HYPH</name>
<organism evidence="2">
    <name type="scientific">Methylobacterium bullatum</name>
    <dbReference type="NCBI Taxonomy" id="570505"/>
    <lineage>
        <taxon>Bacteria</taxon>
        <taxon>Pseudomonadati</taxon>
        <taxon>Pseudomonadota</taxon>
        <taxon>Alphaproteobacteria</taxon>
        <taxon>Hyphomicrobiales</taxon>
        <taxon>Methylobacteriaceae</taxon>
        <taxon>Methylobacterium</taxon>
    </lineage>
</organism>
<dbReference type="PANTHER" id="PTHR43441">
    <property type="entry name" value="RIBOSOMAL-PROTEIN-SERINE ACETYLTRANSFERASE"/>
    <property type="match status" value="1"/>
</dbReference>
<dbReference type="PROSITE" id="PS51186">
    <property type="entry name" value="GNAT"/>
    <property type="match status" value="1"/>
</dbReference>
<evidence type="ECO:0000313" key="2">
    <source>
        <dbReference type="EMBL" id="CAA2101694.1"/>
    </source>
</evidence>
<dbReference type="InterPro" id="IPR016181">
    <property type="entry name" value="Acyl_CoA_acyltransferase"/>
</dbReference>
<proteinExistence type="predicted"/>
<dbReference type="Gene3D" id="3.40.630.30">
    <property type="match status" value="1"/>
</dbReference>
<gene>
    <name evidence="2" type="ORF">MBUL_01307</name>
</gene>
<dbReference type="GO" id="GO:1990189">
    <property type="term" value="F:protein N-terminal-serine acetyltransferase activity"/>
    <property type="evidence" value="ECO:0007669"/>
    <property type="project" value="TreeGrafter"/>
</dbReference>
<dbReference type="EMBL" id="LR743504">
    <property type="protein sequence ID" value="CAA2101694.1"/>
    <property type="molecule type" value="Genomic_DNA"/>
</dbReference>
<accession>A0A679IZF5</accession>
<reference evidence="2" key="1">
    <citation type="submission" date="2019-12" db="EMBL/GenBank/DDBJ databases">
        <authorList>
            <person name="Cremers G."/>
        </authorList>
    </citation>
    <scope>NUCLEOTIDE SEQUENCE</scope>
    <source>
        <strain evidence="2">Mbul1</strain>
    </source>
</reference>
<dbReference type="InterPro" id="IPR000182">
    <property type="entry name" value="GNAT_dom"/>
</dbReference>
<dbReference type="InterPro" id="IPR051908">
    <property type="entry name" value="Ribosomal_N-acetyltransferase"/>
</dbReference>
<dbReference type="GO" id="GO:0008999">
    <property type="term" value="F:protein-N-terminal-alanine acetyltransferase activity"/>
    <property type="evidence" value="ECO:0007669"/>
    <property type="project" value="TreeGrafter"/>
</dbReference>
<protein>
    <recommendedName>
        <fullName evidence="1">N-acetyltransferase domain-containing protein</fullName>
    </recommendedName>
</protein>
<evidence type="ECO:0000259" key="1">
    <source>
        <dbReference type="PROSITE" id="PS51186"/>
    </source>
</evidence>